<dbReference type="AlphaFoldDB" id="A1SXF8"/>
<dbReference type="KEGG" id="pin:Ping_2442"/>
<evidence type="ECO:0000313" key="4">
    <source>
        <dbReference type="Proteomes" id="UP000000639"/>
    </source>
</evidence>
<reference evidence="3 4" key="1">
    <citation type="submission" date="2007-01" db="EMBL/GenBank/DDBJ databases">
        <title>Complete sequence of Psychromonas ingrahamii 37.</title>
        <authorList>
            <consortium name="US DOE Joint Genome Institute"/>
            <person name="Copeland A."/>
            <person name="Lucas S."/>
            <person name="Lapidus A."/>
            <person name="Barry K."/>
            <person name="Detter J.C."/>
            <person name="Glavina del Rio T."/>
            <person name="Hammon N."/>
            <person name="Israni S."/>
            <person name="Dalin E."/>
            <person name="Tice H."/>
            <person name="Pitluck S."/>
            <person name="Thompson L.S."/>
            <person name="Brettin T."/>
            <person name="Bruce D."/>
            <person name="Han C."/>
            <person name="Tapia R."/>
            <person name="Schmutz J."/>
            <person name="Larimer F."/>
            <person name="Land M."/>
            <person name="Hauser L."/>
            <person name="Kyrpides N."/>
            <person name="Ivanova N."/>
            <person name="Staley J."/>
            <person name="Richardson P."/>
        </authorList>
    </citation>
    <scope>NUCLEOTIDE SEQUENCE [LARGE SCALE GENOMIC DNA]</scope>
    <source>
        <strain evidence="3 4">37</strain>
    </source>
</reference>
<dbReference type="eggNOG" id="COG1393">
    <property type="taxonomic scope" value="Bacteria"/>
</dbReference>
<sequence>MNTTLYGIPNCDSVKKARKWLEQNNLPYTFHDYRKDGLDKTLLDSFLENIEWTDLINKRSTSFRQLTAEQKENLSAETVIALFIAFPTLIKRPLLRHNNHYQLGFNIDTYQTLFSL</sequence>
<dbReference type="NCBIfam" id="TIGR01617">
    <property type="entry name" value="arsC_related"/>
    <property type="match status" value="1"/>
</dbReference>
<name>A1SXF8_PSYIN</name>
<dbReference type="STRING" id="357804.Ping_2442"/>
<evidence type="ECO:0000256" key="1">
    <source>
        <dbReference type="ARBA" id="ARBA00007198"/>
    </source>
</evidence>
<dbReference type="NCBIfam" id="NF008107">
    <property type="entry name" value="PRK10853.1"/>
    <property type="match status" value="1"/>
</dbReference>
<comment type="similarity">
    <text evidence="1 2">Belongs to the ArsC family.</text>
</comment>
<dbReference type="InterPro" id="IPR006660">
    <property type="entry name" value="Arsenate_reductase-like"/>
</dbReference>
<gene>
    <name evidence="3" type="ordered locus">Ping_2442</name>
</gene>
<dbReference type="PANTHER" id="PTHR30041:SF8">
    <property type="entry name" value="PROTEIN YFFB"/>
    <property type="match status" value="1"/>
</dbReference>
<dbReference type="Pfam" id="PF03960">
    <property type="entry name" value="ArsC"/>
    <property type="match status" value="1"/>
</dbReference>
<dbReference type="Proteomes" id="UP000000639">
    <property type="component" value="Chromosome"/>
</dbReference>
<dbReference type="HOGENOM" id="CLU_116644_2_1_6"/>
<evidence type="ECO:0000313" key="3">
    <source>
        <dbReference type="EMBL" id="ABM04173.1"/>
    </source>
</evidence>
<dbReference type="OrthoDB" id="9803749at2"/>
<dbReference type="CDD" id="cd03035">
    <property type="entry name" value="ArsC_Yffb"/>
    <property type="match status" value="1"/>
</dbReference>
<dbReference type="PROSITE" id="PS51353">
    <property type="entry name" value="ARSC"/>
    <property type="match status" value="1"/>
</dbReference>
<dbReference type="RefSeq" id="WP_011770733.1">
    <property type="nucleotide sequence ID" value="NC_008709.1"/>
</dbReference>
<evidence type="ECO:0000256" key="2">
    <source>
        <dbReference type="PROSITE-ProRule" id="PRU01282"/>
    </source>
</evidence>
<accession>A1SXF8</accession>
<dbReference type="PANTHER" id="PTHR30041">
    <property type="entry name" value="ARSENATE REDUCTASE"/>
    <property type="match status" value="1"/>
</dbReference>
<dbReference type="Gene3D" id="3.40.30.10">
    <property type="entry name" value="Glutaredoxin"/>
    <property type="match status" value="1"/>
</dbReference>
<dbReference type="InterPro" id="IPR006504">
    <property type="entry name" value="Tscrpt_reg_Spx/MgsR"/>
</dbReference>
<keyword evidence="4" id="KW-1185">Reference proteome</keyword>
<proteinExistence type="inferred from homology"/>
<protein>
    <submittedName>
        <fullName evidence="3">Arsenate reductase</fullName>
    </submittedName>
</protein>
<dbReference type="InterPro" id="IPR036249">
    <property type="entry name" value="Thioredoxin-like_sf"/>
</dbReference>
<dbReference type="SUPFAM" id="SSF52833">
    <property type="entry name" value="Thioredoxin-like"/>
    <property type="match status" value="1"/>
</dbReference>
<organism evidence="3 4">
    <name type="scientific">Psychromonas ingrahamii (strain DSM 17664 / CCUG 51855 / 37)</name>
    <dbReference type="NCBI Taxonomy" id="357804"/>
    <lineage>
        <taxon>Bacteria</taxon>
        <taxon>Pseudomonadati</taxon>
        <taxon>Pseudomonadota</taxon>
        <taxon>Gammaproteobacteria</taxon>
        <taxon>Alteromonadales</taxon>
        <taxon>Psychromonadaceae</taxon>
        <taxon>Psychromonas</taxon>
    </lineage>
</organism>
<dbReference type="EMBL" id="CP000510">
    <property type="protein sequence ID" value="ABM04173.1"/>
    <property type="molecule type" value="Genomic_DNA"/>
</dbReference>